<evidence type="ECO:0000313" key="9">
    <source>
        <dbReference type="EMBL" id="TYK05758.1"/>
    </source>
</evidence>
<dbReference type="AlphaFoldDB" id="A0A5D3C3H1"/>
<evidence type="ECO:0000256" key="3">
    <source>
        <dbReference type="ARBA" id="ARBA00006958"/>
    </source>
</evidence>
<organism evidence="9 10">
    <name type="scientific">Cucumis melo var. makuwa</name>
    <name type="common">Oriental melon</name>
    <dbReference type="NCBI Taxonomy" id="1194695"/>
    <lineage>
        <taxon>Eukaryota</taxon>
        <taxon>Viridiplantae</taxon>
        <taxon>Streptophyta</taxon>
        <taxon>Embryophyta</taxon>
        <taxon>Tracheophyta</taxon>
        <taxon>Spermatophyta</taxon>
        <taxon>Magnoliopsida</taxon>
        <taxon>eudicotyledons</taxon>
        <taxon>Gunneridae</taxon>
        <taxon>Pentapetalae</taxon>
        <taxon>rosids</taxon>
        <taxon>fabids</taxon>
        <taxon>Cucurbitales</taxon>
        <taxon>Cucurbitaceae</taxon>
        <taxon>Benincaseae</taxon>
        <taxon>Cucumis</taxon>
    </lineage>
</organism>
<dbReference type="PANTHER" id="PTHR22930:SF281">
    <property type="entry name" value="NUCLEASE"/>
    <property type="match status" value="1"/>
</dbReference>
<comment type="subcellular location">
    <subcellularLocation>
        <location evidence="2">Nucleus</location>
    </subcellularLocation>
</comment>
<proteinExistence type="inferred from homology"/>
<dbReference type="InterPro" id="IPR027806">
    <property type="entry name" value="HARBI1_dom"/>
</dbReference>
<keyword evidence="4" id="KW-0540">Nuclease</keyword>
<dbReference type="EMBL" id="SSTD01013776">
    <property type="protein sequence ID" value="TYK05758.1"/>
    <property type="molecule type" value="Genomic_DNA"/>
</dbReference>
<evidence type="ECO:0000313" key="10">
    <source>
        <dbReference type="Proteomes" id="UP000321947"/>
    </source>
</evidence>
<comment type="caution">
    <text evidence="9">The sequence shown here is derived from an EMBL/GenBank/DDBJ whole genome shotgun (WGS) entry which is preliminary data.</text>
</comment>
<protein>
    <submittedName>
        <fullName evidence="9">Putative nuclease HARBI1</fullName>
    </submittedName>
</protein>
<evidence type="ECO:0000256" key="1">
    <source>
        <dbReference type="ARBA" id="ARBA00001968"/>
    </source>
</evidence>
<dbReference type="GO" id="GO:0005634">
    <property type="term" value="C:nucleus"/>
    <property type="evidence" value="ECO:0007669"/>
    <property type="project" value="UniProtKB-SubCell"/>
</dbReference>
<dbReference type="Proteomes" id="UP000321947">
    <property type="component" value="Unassembled WGS sequence"/>
</dbReference>
<keyword evidence="5" id="KW-0479">Metal-binding</keyword>
<dbReference type="GO" id="GO:0004518">
    <property type="term" value="F:nuclease activity"/>
    <property type="evidence" value="ECO:0007669"/>
    <property type="project" value="UniProtKB-KW"/>
</dbReference>
<keyword evidence="7" id="KW-0539">Nucleus</keyword>
<evidence type="ECO:0000256" key="2">
    <source>
        <dbReference type="ARBA" id="ARBA00004123"/>
    </source>
</evidence>
<dbReference type="GO" id="GO:0046872">
    <property type="term" value="F:metal ion binding"/>
    <property type="evidence" value="ECO:0007669"/>
    <property type="project" value="UniProtKB-KW"/>
</dbReference>
<accession>A0A5D3C3H1</accession>
<sequence length="263" mass="30085">MSRHFNAVLNTILRLHEILLKQPDSAAHSCSHEKWRWFQNCLGALDGTHIKVNVSMSDRPRYRSRKGDITTNVLGVCSQNGEFIFVMPGWEESTSDSRVLKDAVSQPSGLKAPKGYYYLCDTGYLNAEGFLAPYRGQHYHLTEWRGGNPPKWPKELFNMRHSYARNVIERAFGSLKDRWAILRGRSYYPVDIQCKIITACCLLHTLIHREMDSEATFEEPHLGEDDSSEMNIENVNSVERLMSGLNGGIILQTKCLRIGIMYD</sequence>
<keyword evidence="6" id="KW-0378">Hydrolase</keyword>
<reference evidence="9 10" key="1">
    <citation type="submission" date="2019-08" db="EMBL/GenBank/DDBJ databases">
        <title>Draft genome sequences of two oriental melons (Cucumis melo L. var makuwa).</title>
        <authorList>
            <person name="Kwon S.-Y."/>
        </authorList>
    </citation>
    <scope>NUCLEOTIDE SEQUENCE [LARGE SCALE GENOMIC DNA]</scope>
    <source>
        <strain evidence="10">cv. Chang Bougi</strain>
        <tissue evidence="9">Leaf</tissue>
    </source>
</reference>
<evidence type="ECO:0000256" key="4">
    <source>
        <dbReference type="ARBA" id="ARBA00022722"/>
    </source>
</evidence>
<feature type="domain" description="DDE Tnp4" evidence="8">
    <location>
        <begin position="45"/>
        <end position="204"/>
    </location>
</feature>
<gene>
    <name evidence="9" type="ORF">E5676_scaffold98G002470</name>
</gene>
<evidence type="ECO:0000256" key="7">
    <source>
        <dbReference type="ARBA" id="ARBA00023242"/>
    </source>
</evidence>
<evidence type="ECO:0000259" key="8">
    <source>
        <dbReference type="Pfam" id="PF13359"/>
    </source>
</evidence>
<name>A0A5D3C3H1_CUCMM</name>
<evidence type="ECO:0000256" key="6">
    <source>
        <dbReference type="ARBA" id="ARBA00022801"/>
    </source>
</evidence>
<evidence type="ECO:0000256" key="5">
    <source>
        <dbReference type="ARBA" id="ARBA00022723"/>
    </source>
</evidence>
<dbReference type="PANTHER" id="PTHR22930">
    <property type="match status" value="1"/>
</dbReference>
<comment type="cofactor">
    <cofactor evidence="1">
        <name>a divalent metal cation</name>
        <dbReference type="ChEBI" id="CHEBI:60240"/>
    </cofactor>
</comment>
<comment type="similarity">
    <text evidence="3">Belongs to the HARBI1 family.</text>
</comment>
<dbReference type="InterPro" id="IPR045249">
    <property type="entry name" value="HARBI1-like"/>
</dbReference>
<dbReference type="Pfam" id="PF13359">
    <property type="entry name" value="DDE_Tnp_4"/>
    <property type="match status" value="1"/>
</dbReference>
<dbReference type="GO" id="GO:0016787">
    <property type="term" value="F:hydrolase activity"/>
    <property type="evidence" value="ECO:0007669"/>
    <property type="project" value="UniProtKB-KW"/>
</dbReference>